<gene>
    <name evidence="7" type="ORF">DIURU_001304</name>
</gene>
<dbReference type="GO" id="GO:0005783">
    <property type="term" value="C:endoplasmic reticulum"/>
    <property type="evidence" value="ECO:0007669"/>
    <property type="project" value="TreeGrafter"/>
</dbReference>
<dbReference type="GO" id="GO:0006506">
    <property type="term" value="P:GPI anchor biosynthetic process"/>
    <property type="evidence" value="ECO:0007669"/>
    <property type="project" value="InterPro"/>
</dbReference>
<proteinExistence type="predicted"/>
<keyword evidence="8" id="KW-1185">Reference proteome</keyword>
<dbReference type="Proteomes" id="UP000449547">
    <property type="component" value="Unassembled WGS sequence"/>
</dbReference>
<comment type="caution">
    <text evidence="7">The sequence shown here is derived from an EMBL/GenBank/DDBJ whole genome shotgun (WGS) entry which is preliminary data.</text>
</comment>
<evidence type="ECO:0000256" key="2">
    <source>
        <dbReference type="ARBA" id="ARBA00022692"/>
    </source>
</evidence>
<keyword evidence="4 5" id="KW-0472">Membrane</keyword>
<name>A0A642V1G7_DIURU</name>
<dbReference type="InterPro" id="IPR029052">
    <property type="entry name" value="Metallo-depent_PP-like"/>
</dbReference>
<evidence type="ECO:0000256" key="1">
    <source>
        <dbReference type="ARBA" id="ARBA00004141"/>
    </source>
</evidence>
<dbReference type="InterPro" id="IPR004843">
    <property type="entry name" value="Calcineurin-like_PHP"/>
</dbReference>
<sequence length="468" mass="53614">MRIIFPKLKSAHQLLVLLFVGWGVLFCYHEWFVPGYVASRCHWPVVADPAANVTKVLFIADPQLIDNHTYPGRSDWLLSLSKHTVDVHLNRNYHAMMAHLQPDTVFFLGDYLDNGRECSDEYYQGEVKRFRNIFYPKRTQRRYQQGRNWFLNVPGNHDVGFGDGVHPHSVARFTEVFGNPNTVIEENGVDFVIIDAPSYSASDAAINSDARTFVDSLPPKTRPRVLLTHEPLYRDPSTSCGPLRENPKFYVDQRGVQYRNTVEPQLSQNILAKIDPDLVFSGDDHDYCDIVHPEGPREITVKSISMAMGVSHPAVQVMSFTTTNGSLDYDTHLCYVQTPYTNVISYATMACLTAGVIFWWNIKSRSSRYNYSILPTIELGSTSNSRKISNFINEEESNTAGMYIPRYTNSTSSSWSNYKRWAAYRWFVNNKRRVSKFMRKWNLYAFLRHVSVSAVAVITLYCIVFGSI</sequence>
<organism evidence="7 8">
    <name type="scientific">Diutina rugosa</name>
    <name type="common">Yeast</name>
    <name type="synonym">Candida rugosa</name>
    <dbReference type="NCBI Taxonomy" id="5481"/>
    <lineage>
        <taxon>Eukaryota</taxon>
        <taxon>Fungi</taxon>
        <taxon>Dikarya</taxon>
        <taxon>Ascomycota</taxon>
        <taxon>Saccharomycotina</taxon>
        <taxon>Pichiomycetes</taxon>
        <taxon>Debaryomycetaceae</taxon>
        <taxon>Diutina</taxon>
    </lineage>
</organism>
<evidence type="ECO:0000256" key="5">
    <source>
        <dbReference type="SAM" id="Phobius"/>
    </source>
</evidence>
<dbReference type="PANTHER" id="PTHR13315:SF4">
    <property type="entry name" value="METALLOPHOSPHOESTERASE, ISOFORM E"/>
    <property type="match status" value="1"/>
</dbReference>
<evidence type="ECO:0000259" key="6">
    <source>
        <dbReference type="Pfam" id="PF00149"/>
    </source>
</evidence>
<keyword evidence="2 5" id="KW-0812">Transmembrane</keyword>
<dbReference type="InterPro" id="IPR033308">
    <property type="entry name" value="PGAP5/Cdc1/Ted1"/>
</dbReference>
<reference evidence="7 8" key="1">
    <citation type="submission" date="2019-07" db="EMBL/GenBank/DDBJ databases">
        <title>Genome assembly of two rare yeast pathogens: Diutina rugosa and Trichomonascus ciferrii.</title>
        <authorList>
            <person name="Mixao V."/>
            <person name="Saus E."/>
            <person name="Hansen A."/>
            <person name="Lass-Flor C."/>
            <person name="Gabaldon T."/>
        </authorList>
    </citation>
    <scope>NUCLEOTIDE SEQUENCE [LARGE SCALE GENOMIC DNA]</scope>
    <source>
        <strain evidence="7 8">CBS 613</strain>
    </source>
</reference>
<dbReference type="VEuPathDB" id="FungiDB:DIURU_001304"/>
<dbReference type="GO" id="GO:0016020">
    <property type="term" value="C:membrane"/>
    <property type="evidence" value="ECO:0007669"/>
    <property type="project" value="UniProtKB-SubCell"/>
</dbReference>
<feature type="transmembrane region" description="Helical" evidence="5">
    <location>
        <begin position="343"/>
        <end position="362"/>
    </location>
</feature>
<dbReference type="GeneID" id="54779957"/>
<dbReference type="GO" id="GO:0016787">
    <property type="term" value="F:hydrolase activity"/>
    <property type="evidence" value="ECO:0007669"/>
    <property type="project" value="InterPro"/>
</dbReference>
<dbReference type="Gene3D" id="3.60.21.10">
    <property type="match status" value="1"/>
</dbReference>
<accession>A0A642V1G7</accession>
<dbReference type="Pfam" id="PF00149">
    <property type="entry name" value="Metallophos"/>
    <property type="match status" value="1"/>
</dbReference>
<feature type="transmembrane region" description="Helical" evidence="5">
    <location>
        <begin position="441"/>
        <end position="466"/>
    </location>
</feature>
<dbReference type="RefSeq" id="XP_034013908.1">
    <property type="nucleotide sequence ID" value="XM_034153833.1"/>
</dbReference>
<dbReference type="PANTHER" id="PTHR13315">
    <property type="entry name" value="METALLO PHOSPHOESTERASE RELATED"/>
    <property type="match status" value="1"/>
</dbReference>
<dbReference type="SUPFAM" id="SSF56300">
    <property type="entry name" value="Metallo-dependent phosphatases"/>
    <property type="match status" value="1"/>
</dbReference>
<evidence type="ECO:0000313" key="8">
    <source>
        <dbReference type="Proteomes" id="UP000449547"/>
    </source>
</evidence>
<protein>
    <recommendedName>
        <fullName evidence="6">Calcineurin-like phosphoesterase domain-containing protein</fullName>
    </recommendedName>
</protein>
<keyword evidence="3 5" id="KW-1133">Transmembrane helix</keyword>
<evidence type="ECO:0000256" key="3">
    <source>
        <dbReference type="ARBA" id="ARBA00022989"/>
    </source>
</evidence>
<dbReference type="EMBL" id="SWFT01000039">
    <property type="protein sequence ID" value="KAA8905927.1"/>
    <property type="molecule type" value="Genomic_DNA"/>
</dbReference>
<evidence type="ECO:0000256" key="4">
    <source>
        <dbReference type="ARBA" id="ARBA00023136"/>
    </source>
</evidence>
<dbReference type="AlphaFoldDB" id="A0A642V1G7"/>
<dbReference type="OrthoDB" id="5977743at2759"/>
<dbReference type="OMA" id="GPYRGHW"/>
<feature type="domain" description="Calcineurin-like phosphoesterase" evidence="6">
    <location>
        <begin position="55"/>
        <end position="287"/>
    </location>
</feature>
<evidence type="ECO:0000313" key="7">
    <source>
        <dbReference type="EMBL" id="KAA8905927.1"/>
    </source>
</evidence>
<comment type="subcellular location">
    <subcellularLocation>
        <location evidence="1">Membrane</location>
        <topology evidence="1">Multi-pass membrane protein</topology>
    </subcellularLocation>
</comment>